<dbReference type="InterPro" id="IPR016024">
    <property type="entry name" value="ARM-type_fold"/>
</dbReference>
<keyword evidence="2" id="KW-1185">Reference proteome</keyword>
<protein>
    <recommendedName>
        <fullName evidence="3">HEAT repeat domain-containing protein</fullName>
    </recommendedName>
</protein>
<evidence type="ECO:0000313" key="1">
    <source>
        <dbReference type="EMBL" id="QVT78841.1"/>
    </source>
</evidence>
<evidence type="ECO:0000313" key="2">
    <source>
        <dbReference type="Proteomes" id="UP000679307"/>
    </source>
</evidence>
<dbReference type="EMBL" id="CP075371">
    <property type="protein sequence ID" value="QVT78841.1"/>
    <property type="molecule type" value="Genomic_DNA"/>
</dbReference>
<accession>A0ABX8EGU9</accession>
<organism evidence="1 2">
    <name type="scientific">Nocardioides aquaticus</name>
    <dbReference type="NCBI Taxonomy" id="160826"/>
    <lineage>
        <taxon>Bacteria</taxon>
        <taxon>Bacillati</taxon>
        <taxon>Actinomycetota</taxon>
        <taxon>Actinomycetes</taxon>
        <taxon>Propionibacteriales</taxon>
        <taxon>Nocardioidaceae</taxon>
        <taxon>Nocardioides</taxon>
    </lineage>
</organism>
<dbReference type="InterPro" id="IPR011989">
    <property type="entry name" value="ARM-like"/>
</dbReference>
<reference evidence="1 2" key="1">
    <citation type="submission" date="2021-05" db="EMBL/GenBank/DDBJ databases">
        <title>Complete genome of Nocardioides aquaticus KCTC 9944T isolated from meromictic and hypersaline Ekho Lake, Antarctica.</title>
        <authorList>
            <person name="Hwang K."/>
            <person name="Kim K.M."/>
            <person name="Choe H."/>
        </authorList>
    </citation>
    <scope>NUCLEOTIDE SEQUENCE [LARGE SCALE GENOMIC DNA]</scope>
    <source>
        <strain evidence="1 2">KCTC 9944</strain>
    </source>
</reference>
<dbReference type="RefSeq" id="WP_214058377.1">
    <property type="nucleotide sequence ID" value="NZ_BAAAHS010000004.1"/>
</dbReference>
<proteinExistence type="predicted"/>
<dbReference type="Pfam" id="PF13646">
    <property type="entry name" value="HEAT_2"/>
    <property type="match status" value="1"/>
</dbReference>
<gene>
    <name evidence="1" type="ORF">ENKNEFLB_01219</name>
</gene>
<sequence length="181" mass="19529">MTAPVHRLPPPVGADEAVQRCRALLRGAPREEHLVLLPWLTGHAWAEGDPVRDPARWGDHWVRHWGARGLLHLWSDAATDDVVAGLGDKHWRPAETCLRVVARHDVAGAGPGACALAGHPLPRVRSQAARALAVAGDVEHASALRALADDPDPGVRQAAARVWPALARRLDLGDVEREGDR</sequence>
<name>A0ABX8EGU9_9ACTN</name>
<dbReference type="Gene3D" id="1.25.10.10">
    <property type="entry name" value="Leucine-rich Repeat Variant"/>
    <property type="match status" value="1"/>
</dbReference>
<dbReference type="SUPFAM" id="SSF48371">
    <property type="entry name" value="ARM repeat"/>
    <property type="match status" value="1"/>
</dbReference>
<dbReference type="Proteomes" id="UP000679307">
    <property type="component" value="Chromosome"/>
</dbReference>
<evidence type="ECO:0008006" key="3">
    <source>
        <dbReference type="Google" id="ProtNLM"/>
    </source>
</evidence>